<dbReference type="Proteomes" id="UP000281406">
    <property type="component" value="Unassembled WGS sequence"/>
</dbReference>
<protein>
    <submittedName>
        <fullName evidence="1">Uncharacterized protein</fullName>
    </submittedName>
</protein>
<proteinExistence type="predicted"/>
<dbReference type="EMBL" id="RJVU01053773">
    <property type="protein sequence ID" value="ROL23487.1"/>
    <property type="molecule type" value="Genomic_DNA"/>
</dbReference>
<organism evidence="1 2">
    <name type="scientific">Anabarilius grahami</name>
    <name type="common">Kanglang fish</name>
    <name type="synonym">Barilius grahami</name>
    <dbReference type="NCBI Taxonomy" id="495550"/>
    <lineage>
        <taxon>Eukaryota</taxon>
        <taxon>Metazoa</taxon>
        <taxon>Chordata</taxon>
        <taxon>Craniata</taxon>
        <taxon>Vertebrata</taxon>
        <taxon>Euteleostomi</taxon>
        <taxon>Actinopterygii</taxon>
        <taxon>Neopterygii</taxon>
        <taxon>Teleostei</taxon>
        <taxon>Ostariophysi</taxon>
        <taxon>Cypriniformes</taxon>
        <taxon>Xenocyprididae</taxon>
        <taxon>Xenocypridinae</taxon>
        <taxon>Xenocypridinae incertae sedis</taxon>
        <taxon>Anabarilius</taxon>
    </lineage>
</organism>
<name>A0A3N0Y1R2_ANAGA</name>
<accession>A0A3N0Y1R2</accession>
<dbReference type="AlphaFoldDB" id="A0A3N0Y1R2"/>
<evidence type="ECO:0000313" key="2">
    <source>
        <dbReference type="Proteomes" id="UP000281406"/>
    </source>
</evidence>
<comment type="caution">
    <text evidence="1">The sequence shown here is derived from an EMBL/GenBank/DDBJ whole genome shotgun (WGS) entry which is preliminary data.</text>
</comment>
<gene>
    <name evidence="1" type="ORF">DPX16_18755</name>
</gene>
<sequence>MSAKSEPVHVMPAMPESLHKMAAMPEPSAKMAATLEFLHRMAATPEPSAEMAETLECAALTIVATAILCVWATHASMPEPLHIRADTPEPL</sequence>
<keyword evidence="2" id="KW-1185">Reference proteome</keyword>
<evidence type="ECO:0000313" key="1">
    <source>
        <dbReference type="EMBL" id="ROL23487.1"/>
    </source>
</evidence>
<reference evidence="1 2" key="1">
    <citation type="submission" date="2018-10" db="EMBL/GenBank/DDBJ databases">
        <title>Genome assembly for a Yunnan-Guizhou Plateau 3E fish, Anabarilius grahami (Regan), and its evolutionary and genetic applications.</title>
        <authorList>
            <person name="Jiang W."/>
        </authorList>
    </citation>
    <scope>NUCLEOTIDE SEQUENCE [LARGE SCALE GENOMIC DNA]</scope>
    <source>
        <strain evidence="1">AG-KIZ</strain>
        <tissue evidence="1">Muscle</tissue>
    </source>
</reference>
<dbReference type="OrthoDB" id="8963296at2759"/>